<dbReference type="SUPFAM" id="SSF57756">
    <property type="entry name" value="Retrovirus zinc finger-like domains"/>
    <property type="match status" value="1"/>
</dbReference>
<organism evidence="3 4">
    <name type="scientific">Nesidiocoris tenuis</name>
    <dbReference type="NCBI Taxonomy" id="355587"/>
    <lineage>
        <taxon>Eukaryota</taxon>
        <taxon>Metazoa</taxon>
        <taxon>Ecdysozoa</taxon>
        <taxon>Arthropoda</taxon>
        <taxon>Hexapoda</taxon>
        <taxon>Insecta</taxon>
        <taxon>Pterygota</taxon>
        <taxon>Neoptera</taxon>
        <taxon>Paraneoptera</taxon>
        <taxon>Hemiptera</taxon>
        <taxon>Heteroptera</taxon>
        <taxon>Panheteroptera</taxon>
        <taxon>Cimicomorpha</taxon>
        <taxon>Miridae</taxon>
        <taxon>Dicyphina</taxon>
        <taxon>Nesidiocoris</taxon>
    </lineage>
</organism>
<feature type="region of interest" description="Disordered" evidence="1">
    <location>
        <begin position="1"/>
        <end position="27"/>
    </location>
</feature>
<dbReference type="Gene3D" id="4.10.60.10">
    <property type="entry name" value="Zinc finger, CCHC-type"/>
    <property type="match status" value="1"/>
</dbReference>
<feature type="region of interest" description="Disordered" evidence="1">
    <location>
        <begin position="97"/>
        <end position="134"/>
    </location>
</feature>
<dbReference type="InterPro" id="IPR054722">
    <property type="entry name" value="PolX-like_BBD"/>
</dbReference>
<accession>A0ABN7B0G3</accession>
<evidence type="ECO:0000313" key="3">
    <source>
        <dbReference type="EMBL" id="BES96690.1"/>
    </source>
</evidence>
<dbReference type="Pfam" id="PF22936">
    <property type="entry name" value="Pol_BBD"/>
    <property type="match status" value="1"/>
</dbReference>
<feature type="compositionally biased region" description="Basic and acidic residues" evidence="1">
    <location>
        <begin position="97"/>
        <end position="126"/>
    </location>
</feature>
<keyword evidence="4" id="KW-1185">Reference proteome</keyword>
<protein>
    <recommendedName>
        <fullName evidence="2">CCHC-type domain-containing protein</fullName>
    </recommendedName>
</protein>
<reference evidence="3 4" key="1">
    <citation type="submission" date="2023-09" db="EMBL/GenBank/DDBJ databases">
        <title>Nesidiocoris tenuis whole genome shotgun sequence.</title>
        <authorList>
            <person name="Shibata T."/>
            <person name="Shimoda M."/>
            <person name="Kobayashi T."/>
            <person name="Uehara T."/>
        </authorList>
    </citation>
    <scope>NUCLEOTIDE SEQUENCE [LARGE SCALE GENOMIC DNA]</scope>
    <source>
        <strain evidence="3 4">Japan</strain>
    </source>
</reference>
<gene>
    <name evidence="3" type="ORF">NTJ_09503</name>
</gene>
<evidence type="ECO:0000256" key="1">
    <source>
        <dbReference type="SAM" id="MobiDB-lite"/>
    </source>
</evidence>
<dbReference type="InterPro" id="IPR036875">
    <property type="entry name" value="Znf_CCHC_sf"/>
</dbReference>
<dbReference type="InterPro" id="IPR001878">
    <property type="entry name" value="Znf_CCHC"/>
</dbReference>
<feature type="domain" description="CCHC-type" evidence="2">
    <location>
        <begin position="372"/>
        <end position="388"/>
    </location>
</feature>
<evidence type="ECO:0000313" key="4">
    <source>
        <dbReference type="Proteomes" id="UP001307889"/>
    </source>
</evidence>
<evidence type="ECO:0000259" key="2">
    <source>
        <dbReference type="SMART" id="SM00343"/>
    </source>
</evidence>
<proteinExistence type="predicted"/>
<dbReference type="EMBL" id="AP028915">
    <property type="protein sequence ID" value="BES96690.1"/>
    <property type="molecule type" value="Genomic_DNA"/>
</dbReference>
<feature type="domain" description="CCHC-type" evidence="2">
    <location>
        <begin position="392"/>
        <end position="409"/>
    </location>
</feature>
<dbReference type="Proteomes" id="UP001307889">
    <property type="component" value="Chromosome 7"/>
</dbReference>
<feature type="region of interest" description="Disordered" evidence="1">
    <location>
        <begin position="427"/>
        <end position="471"/>
    </location>
</feature>
<name>A0ABN7B0G3_9HEMI</name>
<dbReference type="SMART" id="SM00343">
    <property type="entry name" value="ZnF_C2HC"/>
    <property type="match status" value="2"/>
</dbReference>
<sequence>MDELNDENPRGVPMDTPTGIGSVLPSIDQDDEVIVDDSSLSIQRRENQIRKDLMTVLLAQTADLHKDFDNFRVSFEQKIEKFHEDFQNTLASKVTLQDKRTGERDTSNVLDDSRECDSQNHGDNHAEKKRSWKDERRAFHDHQKDLKLRFPKGDNILTPTSDYERWKELLISEIGNQDCTFLVDPKVRAPTEYDANDIEKMRHAVRTYILFNLDEHHYKSVKKFHSPLELIAALDKVRLPLSKYEEYEVREEFNRIQYDPANEDVMTFLNRFDELVDRIRRHAELRDDDVKHNLISAISKSFKQIKTAEMQTPRPGLSIDDVKSMMYEIENQLKDEQRRERAENEHALFGLGKRAREPHPKLNGGPKRPRVLCATCGQLGHSKFECKHKRRMCNNCRKFEGHISANCPYVTSDSSPTLKNPVLHQSAEHNYSGPSKGKPATREYPKRKFNQSSGTGKNQRQKTRPGSFTRRIRLTDAFKASAQRQREGRAQLAVLVDADTQNLPEDERMCWIEEEIESEHGAHFANPRCDDSSGEGDHVRARGSAFNTFDGKSYSRNKLYMIVDTGATEHMSGQKEAFYNLRLLPNPKRIKCANSENNADLVIKMSGDIIIRNDETGALGCLRDVLYSPELSENLFSLRKQVSANMVAHFSNKGIMIRDDSQKEIIKTGSFDGKFWWVTFTLPLINASKVEKNAIMLEVE</sequence>